<dbReference type="EMBL" id="SUMD01000003">
    <property type="protein sequence ID" value="TJZ79375.1"/>
    <property type="molecule type" value="Genomic_DNA"/>
</dbReference>
<evidence type="ECO:0000313" key="1">
    <source>
        <dbReference type="EMBL" id="TJZ79375.1"/>
    </source>
</evidence>
<accession>A0ABY2RQ98</accession>
<sequence>MTPPDLVAMQPRPGTVPDDFEPVAAITCDPTADRTVNADLTAGFVEHRWEGDFSEAVAKLNARSEGSRIDQDTCGIASMVAIPDLWLIDAAGRAIRPSYPVDECKFQRIGGLRAVEALEDVGRIEHRVQLWPDGVEQLMGCGTVPALPVAGAGVPVHGGYSVRSSVCRYRFDAAGVVFGGAESLDSLDPYFEALEPAPPCTSTASVAAGTSLSLSGPEYTAPVPVLIELDGCRRVLVDGFVPVVASPALLALVA</sequence>
<dbReference type="RefSeq" id="WP_136908428.1">
    <property type="nucleotide sequence ID" value="NZ_SUMD01000003.1"/>
</dbReference>
<evidence type="ECO:0000313" key="2">
    <source>
        <dbReference type="Proteomes" id="UP000305109"/>
    </source>
</evidence>
<proteinExistence type="predicted"/>
<keyword evidence="2" id="KW-1185">Reference proteome</keyword>
<reference evidence="1 2" key="1">
    <citation type="submission" date="2019-04" db="EMBL/GenBank/DDBJ databases">
        <title>Rhodococcus oryzae sp. nov., a novel actinomycete isolated from rhizosphere soil of rice (Oryza sativa L.).</title>
        <authorList>
            <person name="Li C."/>
        </authorList>
    </citation>
    <scope>NUCLEOTIDE SEQUENCE [LARGE SCALE GENOMIC DNA]</scope>
    <source>
        <strain evidence="1 2">NEAU-CX67</strain>
    </source>
</reference>
<comment type="caution">
    <text evidence="1">The sequence shown here is derived from an EMBL/GenBank/DDBJ whole genome shotgun (WGS) entry which is preliminary data.</text>
</comment>
<gene>
    <name evidence="1" type="ORF">FCG67_06990</name>
</gene>
<protein>
    <submittedName>
        <fullName evidence="1">Uncharacterized protein</fullName>
    </submittedName>
</protein>
<dbReference type="Proteomes" id="UP000305109">
    <property type="component" value="Unassembled WGS sequence"/>
</dbReference>
<organism evidence="1 2">
    <name type="scientific">Rhodococcus oryzae</name>
    <dbReference type="NCBI Taxonomy" id="2571143"/>
    <lineage>
        <taxon>Bacteria</taxon>
        <taxon>Bacillati</taxon>
        <taxon>Actinomycetota</taxon>
        <taxon>Actinomycetes</taxon>
        <taxon>Mycobacteriales</taxon>
        <taxon>Nocardiaceae</taxon>
        <taxon>Rhodococcus</taxon>
    </lineage>
</organism>
<name>A0ABY2RQ98_9NOCA</name>